<dbReference type="EMBL" id="AP022575">
    <property type="protein sequence ID" value="BBX75218.1"/>
    <property type="molecule type" value="Genomic_DNA"/>
</dbReference>
<comment type="subunit">
    <text evidence="11">Homodimer.</text>
</comment>
<dbReference type="FunFam" id="2.10.230.10:FF:000002">
    <property type="entry name" value="Molecular chaperone DnaJ"/>
    <property type="match status" value="1"/>
</dbReference>
<dbReference type="Pfam" id="PF01556">
    <property type="entry name" value="DnaJ_C"/>
    <property type="match status" value="1"/>
</dbReference>
<dbReference type="Gene3D" id="2.10.230.10">
    <property type="entry name" value="Heat shock protein DnaJ, cysteine-rich domain"/>
    <property type="match status" value="1"/>
</dbReference>
<evidence type="ECO:0000256" key="11">
    <source>
        <dbReference type="HAMAP-Rule" id="MF_01152"/>
    </source>
</evidence>
<comment type="domain">
    <text evidence="11">The J domain is necessary and sufficient to stimulate DnaK ATPase activity. Zinc center 1 plays an important role in the autonomous, DnaK-independent chaperone activity of DnaJ. Zinc center 2 is essential for interaction with DnaK and for DnaJ activity.</text>
</comment>
<keyword evidence="5 11" id="KW-0863">Zinc-finger</keyword>
<evidence type="ECO:0000256" key="4">
    <source>
        <dbReference type="ARBA" id="ARBA00022737"/>
    </source>
</evidence>
<dbReference type="CDD" id="cd10719">
    <property type="entry name" value="DnaJ_zf"/>
    <property type="match status" value="1"/>
</dbReference>
<dbReference type="GO" id="GO:0042026">
    <property type="term" value="P:protein refolding"/>
    <property type="evidence" value="ECO:0007669"/>
    <property type="project" value="TreeGrafter"/>
</dbReference>
<evidence type="ECO:0000256" key="3">
    <source>
        <dbReference type="ARBA" id="ARBA00022723"/>
    </source>
</evidence>
<dbReference type="Pfam" id="PF00226">
    <property type="entry name" value="DnaJ"/>
    <property type="match status" value="1"/>
</dbReference>
<dbReference type="AlphaFoldDB" id="A0A7I7MSI4"/>
<feature type="binding site" evidence="11">
    <location>
        <position position="191"/>
    </location>
    <ligand>
        <name>Zn(2+)</name>
        <dbReference type="ChEBI" id="CHEBI:29105"/>
        <label>2</label>
    </ligand>
</feature>
<dbReference type="GO" id="GO:0031072">
    <property type="term" value="F:heat shock protein binding"/>
    <property type="evidence" value="ECO:0007669"/>
    <property type="project" value="InterPro"/>
</dbReference>
<dbReference type="SUPFAM" id="SSF46565">
    <property type="entry name" value="Chaperone J-domain"/>
    <property type="match status" value="1"/>
</dbReference>
<sequence length="389" mass="41083">MAQREWVEKDFYKELGVPSDATDEQIKKAYRKLASEFHPDKNPAGAERFKAVSEAYSVLSDETKKKEYDETRRLFAGGFGGGRRFDPGGFRGFGAAGDGVEFNLNDLFDAASRSGGTNIGDLFGGLFGRGASPRPSRPRRGNDLETETELDFVEAAKGVAMPLRLTSPAPCTNCHGSGARPGTSPKVCPACNGSGVINRNQGAFGFSEPCTECRGSGSIIEHPCEQCKGTGVTTRTRTINVRIPPGVEDGQRIRLAGQGEAGLRGAPSGDLYVTVHVRPDKIFGRDGDDLTVTVPVSFTELALGSTLSVPTLDGTVGVRVPKGTADGRILRVRGRGVPKRGGGSGDLLVTVKVAVPPNLEGAAREALEAYAAAERASGFNPRAGWAGNR</sequence>
<dbReference type="FunFam" id="2.60.260.20:FF:000021">
    <property type="entry name" value="Chaperone protein DnaJ"/>
    <property type="match status" value="1"/>
</dbReference>
<dbReference type="SUPFAM" id="SSF49493">
    <property type="entry name" value="HSP40/DnaJ peptide-binding domain"/>
    <property type="match status" value="2"/>
</dbReference>
<feature type="binding site" evidence="11">
    <location>
        <position position="210"/>
    </location>
    <ligand>
        <name>Zn(2+)</name>
        <dbReference type="ChEBI" id="CHEBI:29105"/>
        <label>2</label>
    </ligand>
</feature>
<organism evidence="12 13">
    <name type="scientific">Mycobacterium shinjukuense</name>
    <dbReference type="NCBI Taxonomy" id="398694"/>
    <lineage>
        <taxon>Bacteria</taxon>
        <taxon>Bacillati</taxon>
        <taxon>Actinomycetota</taxon>
        <taxon>Actinomycetes</taxon>
        <taxon>Mycobacteriales</taxon>
        <taxon>Mycobacteriaceae</taxon>
        <taxon>Mycobacterium</taxon>
    </lineage>
</organism>
<dbReference type="Pfam" id="PF00684">
    <property type="entry name" value="DnaJ_CXXCXGXG"/>
    <property type="match status" value="1"/>
</dbReference>
<feature type="repeat" description="CXXCXGXG motif" evidence="11">
    <location>
        <begin position="171"/>
        <end position="178"/>
    </location>
</feature>
<accession>A0A7I7MSI4</accession>
<comment type="function">
    <text evidence="11">Participates actively in the response to hyperosmotic and heat shock by preventing the aggregation of stress-denatured proteins and by disaggregating proteins, also in an autonomous, DnaK-independent fashion. Unfolded proteins bind initially to DnaJ; upon interaction with the DnaJ-bound protein, DnaK hydrolyzes its bound ATP, resulting in the formation of a stable complex. GrpE releases ADP from DnaK; ATP binding to DnaK triggers the release of the substrate protein, thus completing the reaction cycle. Several rounds of ATP-dependent interactions between DnaJ, DnaK and GrpE are required for fully efficient folding. Also involved, together with DnaK and GrpE, in the DNA replication of plasmids through activation of initiation proteins.</text>
</comment>
<feature type="binding site" evidence="11">
    <location>
        <position position="213"/>
    </location>
    <ligand>
        <name>Zn(2+)</name>
        <dbReference type="ChEBI" id="CHEBI:29105"/>
        <label>2</label>
    </ligand>
</feature>
<keyword evidence="3 11" id="KW-0479">Metal-binding</keyword>
<dbReference type="NCBIfam" id="TIGR02349">
    <property type="entry name" value="DnaJ_bact"/>
    <property type="match status" value="1"/>
</dbReference>
<dbReference type="GO" id="GO:0005524">
    <property type="term" value="F:ATP binding"/>
    <property type="evidence" value="ECO:0007669"/>
    <property type="project" value="InterPro"/>
</dbReference>
<dbReference type="GO" id="GO:0008270">
    <property type="term" value="F:zinc ion binding"/>
    <property type="evidence" value="ECO:0007669"/>
    <property type="project" value="UniProtKB-UniRule"/>
</dbReference>
<feature type="binding site" evidence="11">
    <location>
        <position position="224"/>
    </location>
    <ligand>
        <name>Zn(2+)</name>
        <dbReference type="ChEBI" id="CHEBI:29105"/>
        <label>1</label>
    </ligand>
</feature>
<comment type="cofactor">
    <cofactor evidence="11">
        <name>Zn(2+)</name>
        <dbReference type="ChEBI" id="CHEBI:29105"/>
    </cofactor>
    <text evidence="11">Binds 2 Zn(2+) ions per monomer.</text>
</comment>
<dbReference type="SUPFAM" id="SSF57938">
    <property type="entry name" value="DnaJ/Hsp40 cysteine-rich domain"/>
    <property type="match status" value="1"/>
</dbReference>
<dbReference type="SMART" id="SM00271">
    <property type="entry name" value="DnaJ"/>
    <property type="match status" value="1"/>
</dbReference>
<dbReference type="InterPro" id="IPR036869">
    <property type="entry name" value="J_dom_sf"/>
</dbReference>
<name>A0A7I7MSI4_9MYCO</name>
<evidence type="ECO:0000256" key="2">
    <source>
        <dbReference type="ARBA" id="ARBA00022705"/>
    </source>
</evidence>
<dbReference type="PANTHER" id="PTHR43096:SF54">
    <property type="entry name" value="CHAPERONE PROTEIN DNAJ 1"/>
    <property type="match status" value="1"/>
</dbReference>
<dbReference type="RefSeq" id="WP_083050456.1">
    <property type="nucleotide sequence ID" value="NZ_AP022575.1"/>
</dbReference>
<dbReference type="InterPro" id="IPR012724">
    <property type="entry name" value="DnaJ"/>
</dbReference>
<dbReference type="PANTHER" id="PTHR43096">
    <property type="entry name" value="DNAJ HOMOLOG 1, MITOCHONDRIAL-RELATED"/>
    <property type="match status" value="1"/>
</dbReference>
<dbReference type="InterPro" id="IPR002939">
    <property type="entry name" value="DnaJ_C"/>
</dbReference>
<dbReference type="InterPro" id="IPR008971">
    <property type="entry name" value="HSP40/DnaJ_pept-bd"/>
</dbReference>
<dbReference type="GO" id="GO:0009408">
    <property type="term" value="P:response to heat"/>
    <property type="evidence" value="ECO:0007669"/>
    <property type="project" value="InterPro"/>
</dbReference>
<dbReference type="GO" id="GO:0006260">
    <property type="term" value="P:DNA replication"/>
    <property type="evidence" value="ECO:0007669"/>
    <property type="project" value="UniProtKB-KW"/>
</dbReference>
<feature type="binding site" evidence="11">
    <location>
        <position position="188"/>
    </location>
    <ligand>
        <name>Zn(2+)</name>
        <dbReference type="ChEBI" id="CHEBI:29105"/>
        <label>2</label>
    </ligand>
</feature>
<dbReference type="NCBIfam" id="NF010872">
    <property type="entry name" value="PRK14279.1"/>
    <property type="match status" value="1"/>
</dbReference>
<dbReference type="GO" id="GO:0051082">
    <property type="term" value="F:unfolded protein binding"/>
    <property type="evidence" value="ECO:0007669"/>
    <property type="project" value="UniProtKB-UniRule"/>
</dbReference>
<dbReference type="KEGG" id="mshj:MSHI_31240"/>
<dbReference type="PRINTS" id="PR00625">
    <property type="entry name" value="JDOMAIN"/>
</dbReference>
<feature type="repeat" description="CXXCXGXG motif" evidence="11">
    <location>
        <begin position="188"/>
        <end position="195"/>
    </location>
</feature>
<dbReference type="GO" id="GO:0005737">
    <property type="term" value="C:cytoplasm"/>
    <property type="evidence" value="ECO:0007669"/>
    <property type="project" value="UniProtKB-SubCell"/>
</dbReference>
<dbReference type="PROSITE" id="PS50076">
    <property type="entry name" value="DNAJ_2"/>
    <property type="match status" value="1"/>
</dbReference>
<feature type="binding site" evidence="11">
    <location>
        <position position="227"/>
    </location>
    <ligand>
        <name>Zn(2+)</name>
        <dbReference type="ChEBI" id="CHEBI:29105"/>
        <label>1</label>
    </ligand>
</feature>
<keyword evidence="7 11" id="KW-0346">Stress response</keyword>
<dbReference type="OrthoDB" id="9779889at2"/>
<protein>
    <recommendedName>
        <fullName evidence="10 11">Chaperone protein DnaJ</fullName>
    </recommendedName>
</protein>
<dbReference type="InterPro" id="IPR018253">
    <property type="entry name" value="DnaJ_domain_CS"/>
</dbReference>
<dbReference type="Gene3D" id="2.60.260.20">
    <property type="entry name" value="Urease metallochaperone UreE, N-terminal domain"/>
    <property type="match status" value="2"/>
</dbReference>
<evidence type="ECO:0000256" key="6">
    <source>
        <dbReference type="ARBA" id="ARBA00022833"/>
    </source>
</evidence>
<dbReference type="Gene3D" id="1.10.287.110">
    <property type="entry name" value="DnaJ domain"/>
    <property type="match status" value="1"/>
</dbReference>
<keyword evidence="2 11" id="KW-0235">DNA replication</keyword>
<evidence type="ECO:0000256" key="7">
    <source>
        <dbReference type="ARBA" id="ARBA00023016"/>
    </source>
</evidence>
<evidence type="ECO:0000256" key="5">
    <source>
        <dbReference type="ARBA" id="ARBA00022771"/>
    </source>
</evidence>
<comment type="similarity">
    <text evidence="9 11">Belongs to the DnaJ family.</text>
</comment>
<feature type="repeat" description="CXXCXGXG motif" evidence="11">
    <location>
        <begin position="224"/>
        <end position="231"/>
    </location>
</feature>
<feature type="binding site" evidence="11">
    <location>
        <position position="174"/>
    </location>
    <ligand>
        <name>Zn(2+)</name>
        <dbReference type="ChEBI" id="CHEBI:29105"/>
        <label>1</label>
    </ligand>
</feature>
<dbReference type="InterPro" id="IPR001305">
    <property type="entry name" value="HSP_DnaJ_Cys-rich_dom"/>
</dbReference>
<dbReference type="CDD" id="cd10747">
    <property type="entry name" value="DnaJ_C"/>
    <property type="match status" value="1"/>
</dbReference>
<evidence type="ECO:0000256" key="8">
    <source>
        <dbReference type="ARBA" id="ARBA00023186"/>
    </source>
</evidence>
<dbReference type="InterPro" id="IPR036410">
    <property type="entry name" value="HSP_DnaJ_Cys-rich_dom_sf"/>
</dbReference>
<gene>
    <name evidence="12" type="primary">dnaJ1</name>
    <name evidence="11" type="synonym">dnaJ</name>
    <name evidence="12" type="ORF">MSHI_31240</name>
</gene>
<feature type="repeat" description="CXXCXGXG motif" evidence="11">
    <location>
        <begin position="210"/>
        <end position="217"/>
    </location>
</feature>
<dbReference type="HAMAP" id="MF_01152">
    <property type="entry name" value="DnaJ"/>
    <property type="match status" value="1"/>
</dbReference>
<keyword evidence="13" id="KW-1185">Reference proteome</keyword>
<dbReference type="Proteomes" id="UP000467236">
    <property type="component" value="Chromosome"/>
</dbReference>
<feature type="binding site" evidence="11">
    <location>
        <position position="171"/>
    </location>
    <ligand>
        <name>Zn(2+)</name>
        <dbReference type="ChEBI" id="CHEBI:29105"/>
        <label>1</label>
    </ligand>
</feature>
<dbReference type="NCBIfam" id="NF008035">
    <property type="entry name" value="PRK10767.1"/>
    <property type="match status" value="1"/>
</dbReference>
<dbReference type="PROSITE" id="PS00636">
    <property type="entry name" value="DNAJ_1"/>
    <property type="match status" value="1"/>
</dbReference>
<dbReference type="PROSITE" id="PS51188">
    <property type="entry name" value="ZF_CR"/>
    <property type="match status" value="1"/>
</dbReference>
<keyword evidence="1 11" id="KW-0963">Cytoplasm</keyword>
<evidence type="ECO:0000256" key="10">
    <source>
        <dbReference type="ARBA" id="ARBA00067609"/>
    </source>
</evidence>
<dbReference type="InterPro" id="IPR001623">
    <property type="entry name" value="DnaJ_domain"/>
</dbReference>
<evidence type="ECO:0000313" key="13">
    <source>
        <dbReference type="Proteomes" id="UP000467236"/>
    </source>
</evidence>
<proteinExistence type="inferred from homology"/>
<evidence type="ECO:0000256" key="1">
    <source>
        <dbReference type="ARBA" id="ARBA00022490"/>
    </source>
</evidence>
<dbReference type="CDD" id="cd06257">
    <property type="entry name" value="DnaJ"/>
    <property type="match status" value="1"/>
</dbReference>
<evidence type="ECO:0000313" key="12">
    <source>
        <dbReference type="EMBL" id="BBX75218.1"/>
    </source>
</evidence>
<keyword evidence="6 11" id="KW-0862">Zinc</keyword>
<keyword evidence="4 11" id="KW-0677">Repeat</keyword>
<comment type="subcellular location">
    <subcellularLocation>
        <location evidence="11">Cytoplasm</location>
    </subcellularLocation>
</comment>
<keyword evidence="8 11" id="KW-0143">Chaperone</keyword>
<reference evidence="12 13" key="1">
    <citation type="journal article" date="2019" name="Emerg. Microbes Infect.">
        <title>Comprehensive subspecies identification of 175 nontuberculous mycobacteria species based on 7547 genomic profiles.</title>
        <authorList>
            <person name="Matsumoto Y."/>
            <person name="Kinjo T."/>
            <person name="Motooka D."/>
            <person name="Nabeya D."/>
            <person name="Jung N."/>
            <person name="Uechi K."/>
            <person name="Horii T."/>
            <person name="Iida T."/>
            <person name="Fujita J."/>
            <person name="Nakamura S."/>
        </authorList>
    </citation>
    <scope>NUCLEOTIDE SEQUENCE [LARGE SCALE GENOMIC DNA]</scope>
    <source>
        <strain evidence="12 13">JCM 14233</strain>
    </source>
</reference>
<evidence type="ECO:0000256" key="9">
    <source>
        <dbReference type="ARBA" id="ARBA00061004"/>
    </source>
</evidence>